<evidence type="ECO:0008006" key="4">
    <source>
        <dbReference type="Google" id="ProtNLM"/>
    </source>
</evidence>
<accession>A0ABQ4F4K2</accession>
<evidence type="ECO:0000256" key="1">
    <source>
        <dbReference type="SAM" id="MobiDB-lite"/>
    </source>
</evidence>
<dbReference type="SUPFAM" id="SSF46689">
    <property type="entry name" value="Homeodomain-like"/>
    <property type="match status" value="1"/>
</dbReference>
<dbReference type="EMBL" id="BONX01000089">
    <property type="protein sequence ID" value="GIH01843.1"/>
    <property type="molecule type" value="Genomic_DNA"/>
</dbReference>
<proteinExistence type="predicted"/>
<reference evidence="2 3" key="1">
    <citation type="submission" date="2021-01" db="EMBL/GenBank/DDBJ databases">
        <title>Whole genome shotgun sequence of Plantactinospora mayteni NBRC 109088.</title>
        <authorList>
            <person name="Komaki H."/>
            <person name="Tamura T."/>
        </authorList>
    </citation>
    <scope>NUCLEOTIDE SEQUENCE [LARGE SCALE GENOMIC DNA]</scope>
    <source>
        <strain evidence="2 3">NBRC 109088</strain>
    </source>
</reference>
<evidence type="ECO:0000313" key="2">
    <source>
        <dbReference type="EMBL" id="GIH01843.1"/>
    </source>
</evidence>
<evidence type="ECO:0000313" key="3">
    <source>
        <dbReference type="Proteomes" id="UP000621500"/>
    </source>
</evidence>
<gene>
    <name evidence="2" type="ORF">Pma05_84150</name>
</gene>
<sequence>MVVETGKPIAEIARDLGIHDGTLGNWVNTWRREHPELEQSVSPVERARVKEMEDEIRRLRMENEFLKKAAEGVQAHHRARGAVGIHTRSDRA</sequence>
<keyword evidence="3" id="KW-1185">Reference proteome</keyword>
<dbReference type="InterPro" id="IPR009057">
    <property type="entry name" value="Homeodomain-like_sf"/>
</dbReference>
<dbReference type="InterPro" id="IPR002514">
    <property type="entry name" value="Transposase_8"/>
</dbReference>
<dbReference type="Proteomes" id="UP000621500">
    <property type="component" value="Unassembled WGS sequence"/>
</dbReference>
<name>A0ABQ4F4K2_9ACTN</name>
<comment type="caution">
    <text evidence="2">The sequence shown here is derived from an EMBL/GenBank/DDBJ whole genome shotgun (WGS) entry which is preliminary data.</text>
</comment>
<feature type="region of interest" description="Disordered" evidence="1">
    <location>
        <begin position="70"/>
        <end position="92"/>
    </location>
</feature>
<organism evidence="2 3">
    <name type="scientific">Plantactinospora mayteni</name>
    <dbReference type="NCBI Taxonomy" id="566021"/>
    <lineage>
        <taxon>Bacteria</taxon>
        <taxon>Bacillati</taxon>
        <taxon>Actinomycetota</taxon>
        <taxon>Actinomycetes</taxon>
        <taxon>Micromonosporales</taxon>
        <taxon>Micromonosporaceae</taxon>
        <taxon>Plantactinospora</taxon>
    </lineage>
</organism>
<protein>
    <recommendedName>
        <fullName evidence="4">Transposase</fullName>
    </recommendedName>
</protein>
<dbReference type="Pfam" id="PF01527">
    <property type="entry name" value="HTH_Tnp_1"/>
    <property type="match status" value="1"/>
</dbReference>
<dbReference type="Gene3D" id="1.10.10.60">
    <property type="entry name" value="Homeodomain-like"/>
    <property type="match status" value="1"/>
</dbReference>